<accession>A0ABN4DJL1</accession>
<feature type="domain" description="Sulfatase N-terminal" evidence="8">
    <location>
        <begin position="260"/>
        <end position="552"/>
    </location>
</feature>
<feature type="transmembrane region" description="Helical" evidence="7">
    <location>
        <begin position="111"/>
        <end position="135"/>
    </location>
</feature>
<dbReference type="RefSeq" id="WP_081855550.1">
    <property type="nucleotide sequence ID" value="NZ_CP007588.1"/>
</dbReference>
<dbReference type="Gene3D" id="3.40.720.10">
    <property type="entry name" value="Alkaline Phosphatase, subunit A"/>
    <property type="match status" value="1"/>
</dbReference>
<reference evidence="9 10" key="1">
    <citation type="journal article" date="2014" name="Genome Announc.">
        <title>Whole-Genome Sequence of Weissella ceti Strain WS08, Isolated from Diseased Rainbow Trout in Brazil.</title>
        <authorList>
            <person name="Figueiredo H.C."/>
            <person name="Leal G."/>
            <person name="Pereira F.L."/>
            <person name="Soares S.C."/>
            <person name="Dorella F.A."/>
            <person name="Carvalho A.F."/>
            <person name="Pereira U.P."/>
            <person name="Azevedo V.A."/>
        </authorList>
    </citation>
    <scope>NUCLEOTIDE SEQUENCE [LARGE SCALE GENOMIC DNA]</scope>
    <source>
        <strain evidence="9 10">WS08</strain>
    </source>
</reference>
<dbReference type="PANTHER" id="PTHR47371">
    <property type="entry name" value="LIPOTEICHOIC ACID SYNTHASE"/>
    <property type="match status" value="1"/>
</dbReference>
<keyword evidence="3" id="KW-1003">Cell membrane</keyword>
<dbReference type="Pfam" id="PF00884">
    <property type="entry name" value="Sulfatase"/>
    <property type="match status" value="1"/>
</dbReference>
<dbReference type="InterPro" id="IPR000917">
    <property type="entry name" value="Sulfatase_N"/>
</dbReference>
<keyword evidence="10" id="KW-1185">Reference proteome</keyword>
<evidence type="ECO:0000256" key="1">
    <source>
        <dbReference type="ARBA" id="ARBA00004651"/>
    </source>
</evidence>
<dbReference type="Proteomes" id="UP000028491">
    <property type="component" value="Chromosome"/>
</dbReference>
<feature type="transmembrane region" description="Helical" evidence="7">
    <location>
        <begin position="205"/>
        <end position="222"/>
    </location>
</feature>
<feature type="transmembrane region" description="Helical" evidence="7">
    <location>
        <begin position="32"/>
        <end position="51"/>
    </location>
</feature>
<feature type="transmembrane region" description="Helical" evidence="7">
    <location>
        <begin position="165"/>
        <end position="185"/>
    </location>
</feature>
<gene>
    <name evidence="9" type="primary">ltaS</name>
    <name evidence="9" type="ORF">WS08_0963</name>
</gene>
<keyword evidence="4 7" id="KW-0812">Transmembrane</keyword>
<evidence type="ECO:0000256" key="4">
    <source>
        <dbReference type="ARBA" id="ARBA00022692"/>
    </source>
</evidence>
<sequence length="626" mass="70953">MFILLCLLLGAAMTFAVVREFSPQLKGWRLGIAYLWYTVMLNGVTLLVIRFGLHKTKYVQQIFGHPSMMKLINYVLFALGLMCVYLVIRYIGRKSKFGFVAEPRALSKKQISSYAVVSLFIAAGLFISVGAVWFLTTFGKITPEQLAFQLNSTTDGADTSVTDSLWNGPIVLLVIATMTGIRLLWGNWSLKAVKWHVSAKWVKGMILALLVSIVGAGLYYAAHELRVTSLYRSIWTSSEYVKDNYVDPDKTKLKFPEQKRNLVHIYLESYENSYLAKKDGGNMDTNLMPDLQKLSEEGVHFSDSTKFGGPEQTYGSSWSVAGMVNMSAGLPLKVSTQNAYGKEGSFLPGATNMGDILAAQGYNQTVMFGADADFGGLTTYYKTHGDHKIYDYSYARANGKIPTNYKEFWGFEDKKLYQYAQEELTELAAQPEPFSFVMENADTHFQNGYKEKGMAEPFDQQYANVIFHSQAEVTKFVRWIQSQPFYENTTIVLTGDHLSMDKKFFKDFDPSYHRTTFNLILNGTQEDTKMKTTNRQYASFDYFPTILSNMGVDIKGDRLGLGTDLSSKTPTLLERDGVDYFNREMERKSPFYETEFVSEEGHESHVMIPQVENFNNTYGHILPKKK</sequence>
<evidence type="ECO:0000256" key="6">
    <source>
        <dbReference type="ARBA" id="ARBA00023136"/>
    </source>
</evidence>
<dbReference type="SUPFAM" id="SSF53649">
    <property type="entry name" value="Alkaline phosphatase-like"/>
    <property type="match status" value="1"/>
</dbReference>
<dbReference type="InterPro" id="IPR050448">
    <property type="entry name" value="OpgB/LTA_synthase_biosynth"/>
</dbReference>
<keyword evidence="5 7" id="KW-1133">Transmembrane helix</keyword>
<dbReference type="CDD" id="cd16015">
    <property type="entry name" value="LTA_synthase"/>
    <property type="match status" value="1"/>
</dbReference>
<evidence type="ECO:0000313" key="9">
    <source>
        <dbReference type="EMBL" id="AIG65902.1"/>
    </source>
</evidence>
<organism evidence="9 10">
    <name type="scientific">Weissella tructae</name>
    <dbReference type="NCBI Taxonomy" id="887702"/>
    <lineage>
        <taxon>Bacteria</taxon>
        <taxon>Bacillati</taxon>
        <taxon>Bacillota</taxon>
        <taxon>Bacilli</taxon>
        <taxon>Lactobacillales</taxon>
        <taxon>Lactobacillaceae</taxon>
        <taxon>Weissella</taxon>
    </lineage>
</organism>
<name>A0ABN4DJL1_9LACO</name>
<evidence type="ECO:0000259" key="8">
    <source>
        <dbReference type="Pfam" id="PF00884"/>
    </source>
</evidence>
<evidence type="ECO:0000256" key="7">
    <source>
        <dbReference type="SAM" id="Phobius"/>
    </source>
</evidence>
<evidence type="ECO:0000256" key="2">
    <source>
        <dbReference type="ARBA" id="ARBA00004936"/>
    </source>
</evidence>
<comment type="subcellular location">
    <subcellularLocation>
        <location evidence="1">Cell membrane</location>
        <topology evidence="1">Multi-pass membrane protein</topology>
    </subcellularLocation>
</comment>
<evidence type="ECO:0000313" key="10">
    <source>
        <dbReference type="Proteomes" id="UP000028491"/>
    </source>
</evidence>
<feature type="transmembrane region" description="Helical" evidence="7">
    <location>
        <begin position="71"/>
        <end position="91"/>
    </location>
</feature>
<reference evidence="10" key="2">
    <citation type="submission" date="2014-04" db="EMBL/GenBank/DDBJ databases">
        <title>Complete genome of Weissella ceti strain WS08 isolated from diseased rainbow trout in Brazil.</title>
        <authorList>
            <person name="Figueiredo H.C.P."/>
            <person name="Leal C.A.G."/>
            <person name="Pereira F.L."/>
            <person name="Soares S.C."/>
            <person name="Dorella F.A."/>
            <person name="Carvalho A.F."/>
            <person name="Pereira U.P."/>
            <person name="Azevedo V.A.C."/>
        </authorList>
    </citation>
    <scope>NUCLEOTIDE SEQUENCE [LARGE SCALE GENOMIC DNA]</scope>
    <source>
        <strain evidence="10">WS08</strain>
    </source>
</reference>
<keyword evidence="6 7" id="KW-0472">Membrane</keyword>
<dbReference type="EMBL" id="CP007588">
    <property type="protein sequence ID" value="AIG65902.1"/>
    <property type="molecule type" value="Genomic_DNA"/>
</dbReference>
<dbReference type="InterPro" id="IPR017850">
    <property type="entry name" value="Alkaline_phosphatase_core_sf"/>
</dbReference>
<evidence type="ECO:0000256" key="3">
    <source>
        <dbReference type="ARBA" id="ARBA00022475"/>
    </source>
</evidence>
<dbReference type="PANTHER" id="PTHR47371:SF3">
    <property type="entry name" value="PHOSPHOGLYCEROL TRANSFERASE I"/>
    <property type="match status" value="1"/>
</dbReference>
<proteinExistence type="predicted"/>
<protein>
    <submittedName>
        <fullName evidence="9">Lipoteichoic acid synthase</fullName>
    </submittedName>
</protein>
<comment type="pathway">
    <text evidence="2">Cell wall biogenesis; lipoteichoic acid biosynthesis.</text>
</comment>
<evidence type="ECO:0000256" key="5">
    <source>
        <dbReference type="ARBA" id="ARBA00022989"/>
    </source>
</evidence>